<evidence type="ECO:0000313" key="2">
    <source>
        <dbReference type="EMBL" id="NYG04141.1"/>
    </source>
</evidence>
<dbReference type="RefSeq" id="WP_179762094.1">
    <property type="nucleotide sequence ID" value="NZ_BAAAJZ010000006.1"/>
</dbReference>
<dbReference type="AlphaFoldDB" id="A0A852W9X1"/>
<protein>
    <submittedName>
        <fullName evidence="2">Uncharacterized protein</fullName>
    </submittedName>
</protein>
<dbReference type="Proteomes" id="UP000549695">
    <property type="component" value="Unassembled WGS sequence"/>
</dbReference>
<dbReference type="GeneID" id="98054107"/>
<accession>A0A852W9X1</accession>
<reference evidence="2 3" key="1">
    <citation type="submission" date="2020-07" db="EMBL/GenBank/DDBJ databases">
        <title>Sequencing the genomes of 1000 actinobacteria strains.</title>
        <authorList>
            <person name="Klenk H.-P."/>
        </authorList>
    </citation>
    <scope>NUCLEOTIDE SEQUENCE [LARGE SCALE GENOMIC DNA]</scope>
    <source>
        <strain evidence="2 3">DSM 44749</strain>
    </source>
</reference>
<gene>
    <name evidence="2" type="ORF">HDA37_004426</name>
</gene>
<evidence type="ECO:0000256" key="1">
    <source>
        <dbReference type="SAM" id="MobiDB-lite"/>
    </source>
</evidence>
<sequence>MEILGHLQSDEPDADHHSGTGALGSLDGGVSIDDIRDTCARFTSGADGTTASSPMLKTR</sequence>
<keyword evidence="3" id="KW-1185">Reference proteome</keyword>
<evidence type="ECO:0000313" key="3">
    <source>
        <dbReference type="Proteomes" id="UP000549695"/>
    </source>
</evidence>
<comment type="caution">
    <text evidence="2">The sequence shown here is derived from an EMBL/GenBank/DDBJ whole genome shotgun (WGS) entry which is preliminary data.</text>
</comment>
<feature type="region of interest" description="Disordered" evidence="1">
    <location>
        <begin position="1"/>
        <end position="29"/>
    </location>
</feature>
<proteinExistence type="predicted"/>
<name>A0A852W9X1_PSEA5</name>
<organism evidence="2 3">
    <name type="scientific">Pseudonocardia alni</name>
    <name type="common">Amycolata alni</name>
    <dbReference type="NCBI Taxonomy" id="33907"/>
    <lineage>
        <taxon>Bacteria</taxon>
        <taxon>Bacillati</taxon>
        <taxon>Actinomycetota</taxon>
        <taxon>Actinomycetes</taxon>
        <taxon>Pseudonocardiales</taxon>
        <taxon>Pseudonocardiaceae</taxon>
        <taxon>Pseudonocardia</taxon>
    </lineage>
</organism>
<dbReference type="EMBL" id="JACCCZ010000001">
    <property type="protein sequence ID" value="NYG04141.1"/>
    <property type="molecule type" value="Genomic_DNA"/>
</dbReference>